<evidence type="ECO:0000256" key="1">
    <source>
        <dbReference type="SAM" id="MobiDB-lite"/>
    </source>
</evidence>
<comment type="caution">
    <text evidence="2">The sequence shown here is derived from an EMBL/GenBank/DDBJ whole genome shotgun (WGS) entry which is preliminary data.</text>
</comment>
<dbReference type="AlphaFoldDB" id="A0A2H3FPD3"/>
<dbReference type="EMBL" id="MABQ02000013">
    <property type="protein sequence ID" value="PCD21467.1"/>
    <property type="molecule type" value="Genomic_DNA"/>
</dbReference>
<evidence type="ECO:0000313" key="2">
    <source>
        <dbReference type="EMBL" id="PCD21467.1"/>
    </source>
</evidence>
<name>A0A2H3FPD3_FUSOX</name>
<dbReference type="Proteomes" id="UP000219602">
    <property type="component" value="Unassembled WGS sequence"/>
</dbReference>
<reference evidence="2 3" key="1">
    <citation type="journal article" date="2016" name="Environ. Microbiol.">
        <title>Effector profiles distinguish formae speciales of Fusarium oxysporum.</title>
        <authorList>
            <person name="van Dam P."/>
            <person name="Fokkens L."/>
            <person name="Schmidt S.M."/>
            <person name="Linmans J.H."/>
            <person name="Kistler H.C."/>
            <person name="Ma L.J."/>
            <person name="Rep M."/>
        </authorList>
    </citation>
    <scope>NUCLEOTIDE SEQUENCE [LARGE SCALE GENOMIC DNA]</scope>
    <source>
        <strain evidence="2 3">Forc016</strain>
    </source>
</reference>
<protein>
    <submittedName>
        <fullName evidence="2">Uncharacterized protein</fullName>
    </submittedName>
</protein>
<gene>
    <name evidence="2" type="ORF">AU210_016429</name>
</gene>
<organism evidence="2 3">
    <name type="scientific">Fusarium oxysporum f. sp. radicis-cucumerinum</name>
    <dbReference type="NCBI Taxonomy" id="327505"/>
    <lineage>
        <taxon>Eukaryota</taxon>
        <taxon>Fungi</taxon>
        <taxon>Dikarya</taxon>
        <taxon>Ascomycota</taxon>
        <taxon>Pezizomycotina</taxon>
        <taxon>Sordariomycetes</taxon>
        <taxon>Hypocreomycetidae</taxon>
        <taxon>Hypocreales</taxon>
        <taxon>Nectriaceae</taxon>
        <taxon>Fusarium</taxon>
        <taxon>Fusarium oxysporum species complex</taxon>
    </lineage>
</organism>
<evidence type="ECO:0000313" key="3">
    <source>
        <dbReference type="Proteomes" id="UP000219602"/>
    </source>
</evidence>
<feature type="region of interest" description="Disordered" evidence="1">
    <location>
        <begin position="1"/>
        <end position="26"/>
    </location>
</feature>
<reference evidence="2 3" key="2">
    <citation type="journal article" date="2017" name="Sci. Rep.">
        <title>A mobile pathogenicity chromosome in Fusarium oxysporum for infection of multiple cucurbit species.</title>
        <authorList>
            <person name="van Dam P."/>
            <person name="Fokkens L."/>
            <person name="Ayukawa Y."/>
            <person name="van der Gragt M."/>
            <person name="Ter Horst A."/>
            <person name="Brankovics B."/>
            <person name="Houterman P.M."/>
            <person name="Arie T."/>
            <person name="Rep M."/>
        </authorList>
    </citation>
    <scope>NUCLEOTIDE SEQUENCE [LARGE SCALE GENOMIC DNA]</scope>
    <source>
        <strain evidence="2 3">Forc016</strain>
    </source>
</reference>
<sequence>MASTFESPVGIDPKKTSLNSSSPTPEMLQYDAPLQDMQLDDAQTVLLSLSGYEDANGFWYCHNCPISHLDEAQYTAPVDGDELNTFDPLTDMLGSKLCDLDSFEEKASPSDGISTLCQFQGNDSVLEADTPEIVIVQQGDACYDIVRIQENKSGRNLGEIADIGIDPAALHYSWKECN</sequence>
<proteinExistence type="predicted"/>
<accession>A0A2H3FPD3</accession>